<evidence type="ECO:0000313" key="3">
    <source>
        <dbReference type="Proteomes" id="UP000267517"/>
    </source>
</evidence>
<feature type="domain" description="Glycosyl transferase family 1" evidence="1">
    <location>
        <begin position="219"/>
        <end position="378"/>
    </location>
</feature>
<keyword evidence="2" id="KW-0808">Transferase</keyword>
<dbReference type="InterPro" id="IPR001296">
    <property type="entry name" value="Glyco_trans_1"/>
</dbReference>
<name>A0A250KH22_9BACT</name>
<organism evidence="2 3">
    <name type="scientific">Prevotella melaninogenica</name>
    <dbReference type="NCBI Taxonomy" id="28132"/>
    <lineage>
        <taxon>Bacteria</taxon>
        <taxon>Pseudomonadati</taxon>
        <taxon>Bacteroidota</taxon>
        <taxon>Bacteroidia</taxon>
        <taxon>Bacteroidales</taxon>
        <taxon>Prevotellaceae</taxon>
        <taxon>Prevotella</taxon>
    </lineage>
</organism>
<accession>A0A250KH22</accession>
<gene>
    <name evidence="2" type="ORF">PMEL1_00888</name>
</gene>
<evidence type="ECO:0000259" key="1">
    <source>
        <dbReference type="Pfam" id="PF00534"/>
    </source>
</evidence>
<dbReference type="RefSeq" id="WP_120174131.1">
    <property type="nucleotide sequence ID" value="NZ_AP018049.1"/>
</dbReference>
<sequence length="395" mass="44873">MREKILFIIGILDTGGVSKSMLSLLNVIDKEKYEVSLLMMNTSGAFSDQIPAGVRVLSHSRLTALTSGFSGVKDLISFRKGIGFHPLLAILSLIRFVVSFIDKSLAGIFLARISPKITDEYFNLIVDYNGQQNLYYMVNKLQGKKKITFFHSDYRKWRYYEKADRKYFGKIDGIYTISEECVSALKEVFPEHTDKIHLMENITSPFLINKLADELIEPTLTKQQHDFIIASLGYVSIGKGSELAVQVAKKLKEAGISFEWWFIGGVTNDWDYQGFIKKNGLEDNVKFLGVKANPYPYIKHADLYVHLSKFEGKSIALDEVKILCKPIVVTNFSTVHDQFEDRVNASICGMTVEDATDKVTELIHNANLRQSYIDYLKQHVVDNSNEIEKIYSLLS</sequence>
<proteinExistence type="predicted"/>
<dbReference type="Gene3D" id="3.40.50.2000">
    <property type="entry name" value="Glycogen Phosphorylase B"/>
    <property type="match status" value="2"/>
</dbReference>
<dbReference type="OrthoDB" id="798298at2"/>
<dbReference type="SUPFAM" id="SSF53756">
    <property type="entry name" value="UDP-Glycosyltransferase/glycogen phosphorylase"/>
    <property type="match status" value="1"/>
</dbReference>
<dbReference type="EMBL" id="AP018049">
    <property type="protein sequence ID" value="BBA28968.1"/>
    <property type="molecule type" value="Genomic_DNA"/>
</dbReference>
<dbReference type="CDD" id="cd03811">
    <property type="entry name" value="GT4_GT28_WabH-like"/>
    <property type="match status" value="1"/>
</dbReference>
<dbReference type="AlphaFoldDB" id="A0A250KH22"/>
<protein>
    <submittedName>
        <fullName evidence="2">Glycosyl transferase</fullName>
    </submittedName>
</protein>
<dbReference type="Proteomes" id="UP000267517">
    <property type="component" value="Chromosome I"/>
</dbReference>
<evidence type="ECO:0000313" key="2">
    <source>
        <dbReference type="EMBL" id="BBA28968.1"/>
    </source>
</evidence>
<dbReference type="Pfam" id="PF00534">
    <property type="entry name" value="Glycos_transf_1"/>
    <property type="match status" value="1"/>
</dbReference>
<reference evidence="2 3" key="1">
    <citation type="submission" date="2017-05" db="EMBL/GenBank/DDBJ databases">
        <title>whole genome sequence of Prevotella melaninogenica GAI 07411.</title>
        <authorList>
            <person name="Kondo Y."/>
            <person name="Hoshino T."/>
        </authorList>
    </citation>
    <scope>NUCLEOTIDE SEQUENCE [LARGE SCALE GENOMIC DNA]</scope>
    <source>
        <strain evidence="2 3">GAI 07411</strain>
    </source>
</reference>
<dbReference type="PANTHER" id="PTHR12526:SF630">
    <property type="entry name" value="GLYCOSYLTRANSFERASE"/>
    <property type="match status" value="1"/>
</dbReference>
<dbReference type="GO" id="GO:0016757">
    <property type="term" value="F:glycosyltransferase activity"/>
    <property type="evidence" value="ECO:0007669"/>
    <property type="project" value="InterPro"/>
</dbReference>
<dbReference type="PANTHER" id="PTHR12526">
    <property type="entry name" value="GLYCOSYLTRANSFERASE"/>
    <property type="match status" value="1"/>
</dbReference>